<name>A0A4Z1II41_9HELO</name>
<reference evidence="1 2" key="1">
    <citation type="submission" date="2017-12" db="EMBL/GenBank/DDBJ databases">
        <title>Comparative genomics of Botrytis spp.</title>
        <authorList>
            <person name="Valero-Jimenez C.A."/>
            <person name="Tapia P."/>
            <person name="Veloso J."/>
            <person name="Silva-Moreno E."/>
            <person name="Staats M."/>
            <person name="Valdes J.H."/>
            <person name="Van Kan J.A.L."/>
        </authorList>
    </citation>
    <scope>NUCLEOTIDE SEQUENCE [LARGE SCALE GENOMIC DNA]</scope>
    <source>
        <strain evidence="1 2">MUCL2120</strain>
    </source>
</reference>
<dbReference type="OrthoDB" id="5417895at2759"/>
<dbReference type="EMBL" id="PQXJ01000135">
    <property type="protein sequence ID" value="TGO61026.1"/>
    <property type="molecule type" value="Genomic_DNA"/>
</dbReference>
<accession>A0A4Z1II41</accession>
<evidence type="ECO:0000313" key="2">
    <source>
        <dbReference type="Proteomes" id="UP000297452"/>
    </source>
</evidence>
<sequence length="286" mass="32050">MGLKRSEWLPNVSDVWIVRDEAFTFETKTPQISQPCLHQLAGAVLCCAVLLGTESRARHMYSGNSSGGLKGTKTGERTGSLLRTCLGSESHQEVFRLAFLLSVLHLSTTSEQRQDEETGLTSLVLETENDDLSTKLEAYAKRMMLPMTIFEAGPQWAETNEPKITWQLWIRDGVCSWRSGSNENWHDQKQLTVMETGLTMKEKAQKVYQRLERTPAYETIEGFSEPIRISKDISDRCGWYQVPPKIAKQIEQEDKFGVCSSAVVQPASTEDYAATSQAYAIAEAAN</sequence>
<comment type="caution">
    <text evidence="1">The sequence shown here is derived from an EMBL/GenBank/DDBJ whole genome shotgun (WGS) entry which is preliminary data.</text>
</comment>
<keyword evidence="2" id="KW-1185">Reference proteome</keyword>
<organism evidence="1 2">
    <name type="scientific">Botryotinia narcissicola</name>
    <dbReference type="NCBI Taxonomy" id="278944"/>
    <lineage>
        <taxon>Eukaryota</taxon>
        <taxon>Fungi</taxon>
        <taxon>Dikarya</taxon>
        <taxon>Ascomycota</taxon>
        <taxon>Pezizomycotina</taxon>
        <taxon>Leotiomycetes</taxon>
        <taxon>Helotiales</taxon>
        <taxon>Sclerotiniaceae</taxon>
        <taxon>Botryotinia</taxon>
    </lineage>
</organism>
<protein>
    <submittedName>
        <fullName evidence="1">Uncharacterized protein</fullName>
    </submittedName>
</protein>
<proteinExistence type="predicted"/>
<dbReference type="AlphaFoldDB" id="A0A4Z1II41"/>
<gene>
    <name evidence="1" type="ORF">BOTNAR_0135g00030</name>
</gene>
<dbReference type="Proteomes" id="UP000297452">
    <property type="component" value="Unassembled WGS sequence"/>
</dbReference>
<evidence type="ECO:0000313" key="1">
    <source>
        <dbReference type="EMBL" id="TGO61026.1"/>
    </source>
</evidence>